<evidence type="ECO:0000313" key="3">
    <source>
        <dbReference type="Proteomes" id="UP000652219"/>
    </source>
</evidence>
<sequence length="190" mass="20025">MVAGQVSSPQTQTRAQQAGGGIVTPAPAPARAVRAPRRCSTKGQGEPRRGRARLESTAHLPHAPVDPFRPNDGATAHLRWGFQDMGLPRAPRRGSRAAQNGRSGLESASFQFGSPAMAAQAAMSGSKNRARAGTTAEANAAWWTGSGMDKVLEWSEKQRHGRREAFAARSSLVAPALDFGQLLDDGSNGC</sequence>
<comment type="caution">
    <text evidence="2">The sequence shown here is derived from an EMBL/GenBank/DDBJ whole genome shotgun (WGS) entry which is preliminary data.</text>
</comment>
<feature type="compositionally biased region" description="Polar residues" evidence="1">
    <location>
        <begin position="97"/>
        <end position="107"/>
    </location>
</feature>
<evidence type="ECO:0000313" key="2">
    <source>
        <dbReference type="EMBL" id="KAF6809538.1"/>
    </source>
</evidence>
<evidence type="ECO:0000256" key="1">
    <source>
        <dbReference type="SAM" id="MobiDB-lite"/>
    </source>
</evidence>
<name>A0A8H6MV76_9PEZI</name>
<feature type="region of interest" description="Disordered" evidence="1">
    <location>
        <begin position="1"/>
        <end position="107"/>
    </location>
</feature>
<proteinExistence type="predicted"/>
<feature type="compositionally biased region" description="Basic and acidic residues" evidence="1">
    <location>
        <begin position="45"/>
        <end position="56"/>
    </location>
</feature>
<keyword evidence="3" id="KW-1185">Reference proteome</keyword>
<organism evidence="2 3">
    <name type="scientific">Colletotrichum sojae</name>
    <dbReference type="NCBI Taxonomy" id="2175907"/>
    <lineage>
        <taxon>Eukaryota</taxon>
        <taxon>Fungi</taxon>
        <taxon>Dikarya</taxon>
        <taxon>Ascomycota</taxon>
        <taxon>Pezizomycotina</taxon>
        <taxon>Sordariomycetes</taxon>
        <taxon>Hypocreomycetidae</taxon>
        <taxon>Glomerellales</taxon>
        <taxon>Glomerellaceae</taxon>
        <taxon>Colletotrichum</taxon>
        <taxon>Colletotrichum orchidearum species complex</taxon>
    </lineage>
</organism>
<protein>
    <submittedName>
        <fullName evidence="2">Uncharacterized protein</fullName>
    </submittedName>
</protein>
<dbReference type="EMBL" id="WIGN01000099">
    <property type="protein sequence ID" value="KAF6809538.1"/>
    <property type="molecule type" value="Genomic_DNA"/>
</dbReference>
<gene>
    <name evidence="2" type="ORF">CSOJ01_06829</name>
</gene>
<dbReference type="AlphaFoldDB" id="A0A8H6MV76"/>
<dbReference type="Proteomes" id="UP000652219">
    <property type="component" value="Unassembled WGS sequence"/>
</dbReference>
<accession>A0A8H6MV76</accession>
<reference evidence="2 3" key="1">
    <citation type="journal article" date="2020" name="Phytopathology">
        <title>Genome Sequence Resources of Colletotrichum truncatum, C. plurivorum, C. musicola, and C. sojae: Four Species Pathogenic to Soybean (Glycine max).</title>
        <authorList>
            <person name="Rogerio F."/>
            <person name="Boufleur T.R."/>
            <person name="Ciampi-Guillardi M."/>
            <person name="Sukno S.A."/>
            <person name="Thon M.R."/>
            <person name="Massola Junior N.S."/>
            <person name="Baroncelli R."/>
        </authorList>
    </citation>
    <scope>NUCLEOTIDE SEQUENCE [LARGE SCALE GENOMIC DNA]</scope>
    <source>
        <strain evidence="2 3">LFN0009</strain>
    </source>
</reference>